<dbReference type="GeneID" id="98178859"/>
<evidence type="ECO:0000313" key="9">
    <source>
        <dbReference type="EMBL" id="GAB1317906.1"/>
    </source>
</evidence>
<dbReference type="PROSITE" id="PS50088">
    <property type="entry name" value="ANK_REPEAT"/>
    <property type="match status" value="2"/>
</dbReference>
<evidence type="ECO:0000256" key="6">
    <source>
        <dbReference type="ARBA" id="ARBA00023136"/>
    </source>
</evidence>
<organism evidence="9 10">
    <name type="scientific">Madurella fahalii</name>
    <dbReference type="NCBI Taxonomy" id="1157608"/>
    <lineage>
        <taxon>Eukaryota</taxon>
        <taxon>Fungi</taxon>
        <taxon>Dikarya</taxon>
        <taxon>Ascomycota</taxon>
        <taxon>Pezizomycotina</taxon>
        <taxon>Sordariomycetes</taxon>
        <taxon>Sordariomycetidae</taxon>
        <taxon>Sordariales</taxon>
        <taxon>Sordariales incertae sedis</taxon>
        <taxon>Madurella</taxon>
    </lineage>
</organism>
<sequence>MDASISFKEAIERGDIHAVTSSIDQGVNLNERFTSWTEIYFDGGTFSFPASPLEHAVIHDQAEVVDILIAHGADINLKGGYEPALHQAVHKGNVEMVRKLIQAGADVNMPTGGHFPNAIETDFGYGSSGWESSSVAERREEAIRAPGEMRWRDTTALSKAIRGNETEIIRLLIANGATLYPQCIYDAVESGNLDIVRLVLSQQSASLIDINAVAGRLGRPLQAAAMRDGSTEELFSLLLDRGADIYAKGGGSPQPIAAIVAKGLVDILAMVIDRGLVRDDAAIALLPAKFTILHIAVCFRNRAILELLLKSRVKASVSSQDAFGRTPLHLAALSFEAAFRAANDALSDSNLFEFEMPPESLRWPDGDPSIAKYLVDQGARGDILDFSGTTALEICLRFTSPEFAREVFIASPNHNITGHKWKNLLTDLTQKDKYRVEYNHMKFTAQAFEFTQSRLSCDGNAVWQSSKAFHKWWMMIKLSKEEIMPKNDDLVSAIPKDDEQALKLERDTNALESINFITTSDYTPGRIPRAAVFLFVPLVLAVRDEWTKTFQTASQRQKTMRSRILLTKGSDPRVIDTLLQDALVWVRLEAAVQEQLRNFHELQAGYKADPLSKNSRTALHERFHDEDEMTRFNEALESVTKFLNKELDMIKTTSRELIELEFNLTSIREAQKSTSTSLSMKRLSWITFIYLPLTFVASLFGMNIDVLKSNPPWWTYLPFAVVTLGLTIIVWSIFKYTLDENRQTEREGSLTTKANWTRVLALVKKSNSGDGEKDDV</sequence>
<dbReference type="InterPro" id="IPR036770">
    <property type="entry name" value="Ankyrin_rpt-contain_sf"/>
</dbReference>
<dbReference type="SUPFAM" id="SSF144083">
    <property type="entry name" value="Magnesium transport protein CorA, transmembrane region"/>
    <property type="match status" value="1"/>
</dbReference>
<comment type="subcellular location">
    <subcellularLocation>
        <location evidence="1">Membrane</location>
        <topology evidence="1">Multi-pass membrane protein</topology>
    </subcellularLocation>
</comment>
<keyword evidence="4 8" id="KW-1133">Transmembrane helix</keyword>
<feature type="repeat" description="ANK" evidence="7">
    <location>
        <begin position="80"/>
        <end position="112"/>
    </location>
</feature>
<keyword evidence="6 8" id="KW-0472">Membrane</keyword>
<keyword evidence="10" id="KW-1185">Reference proteome</keyword>
<evidence type="ECO:0000256" key="7">
    <source>
        <dbReference type="PROSITE-ProRule" id="PRU00023"/>
    </source>
</evidence>
<protein>
    <recommendedName>
        <fullName evidence="11">Ankyrin repeat protein</fullName>
    </recommendedName>
</protein>
<evidence type="ECO:0000256" key="8">
    <source>
        <dbReference type="SAM" id="Phobius"/>
    </source>
</evidence>
<evidence type="ECO:0000256" key="1">
    <source>
        <dbReference type="ARBA" id="ARBA00004141"/>
    </source>
</evidence>
<dbReference type="InterPro" id="IPR051637">
    <property type="entry name" value="Ank_repeat_dom-contain_49"/>
</dbReference>
<dbReference type="RefSeq" id="XP_070919637.1">
    <property type="nucleotide sequence ID" value="XM_071063536.1"/>
</dbReference>
<dbReference type="InterPro" id="IPR002110">
    <property type="entry name" value="Ankyrin_rpt"/>
</dbReference>
<evidence type="ECO:0000256" key="3">
    <source>
        <dbReference type="ARBA" id="ARBA00022737"/>
    </source>
</evidence>
<dbReference type="Gene3D" id="1.20.58.340">
    <property type="entry name" value="Magnesium transport protein CorA, transmembrane region"/>
    <property type="match status" value="1"/>
</dbReference>
<dbReference type="SMART" id="SM00248">
    <property type="entry name" value="ANK"/>
    <property type="match status" value="7"/>
</dbReference>
<dbReference type="PANTHER" id="PTHR24180:SF45">
    <property type="entry name" value="POLY [ADP-RIBOSE] POLYMERASE TANKYRASE"/>
    <property type="match status" value="1"/>
</dbReference>
<feature type="transmembrane region" description="Helical" evidence="8">
    <location>
        <begin position="683"/>
        <end position="701"/>
    </location>
</feature>
<accession>A0ABQ0GJI9</accession>
<dbReference type="EMBL" id="BAAFSV010000004">
    <property type="protein sequence ID" value="GAB1317906.1"/>
    <property type="molecule type" value="Genomic_DNA"/>
</dbReference>
<feature type="transmembrane region" description="Helical" evidence="8">
    <location>
        <begin position="713"/>
        <end position="734"/>
    </location>
</feature>
<evidence type="ECO:0000256" key="2">
    <source>
        <dbReference type="ARBA" id="ARBA00022692"/>
    </source>
</evidence>
<feature type="repeat" description="ANK" evidence="7">
    <location>
        <begin position="48"/>
        <end position="80"/>
    </location>
</feature>
<reference evidence="9 10" key="1">
    <citation type="submission" date="2024-09" db="EMBL/GenBank/DDBJ databases">
        <title>Itraconazole resistance in Madurella fahalii resulting from another homologue of gene encoding cytochrome P450 14-alpha sterol demethylase (CYP51).</title>
        <authorList>
            <person name="Yoshioka I."/>
            <person name="Fahal A.H."/>
            <person name="Kaneko S."/>
            <person name="Yaguchi T."/>
        </authorList>
    </citation>
    <scope>NUCLEOTIDE SEQUENCE [LARGE SCALE GENOMIC DNA]</scope>
    <source>
        <strain evidence="9 10">IFM 68171</strain>
    </source>
</reference>
<keyword evidence="5 7" id="KW-0040">ANK repeat</keyword>
<dbReference type="SUPFAM" id="SSF48403">
    <property type="entry name" value="Ankyrin repeat"/>
    <property type="match status" value="1"/>
</dbReference>
<proteinExistence type="predicted"/>
<evidence type="ECO:0000256" key="4">
    <source>
        <dbReference type="ARBA" id="ARBA00022989"/>
    </source>
</evidence>
<gene>
    <name evidence="9" type="ORF">MFIFM68171_08116</name>
</gene>
<evidence type="ECO:0000313" key="10">
    <source>
        <dbReference type="Proteomes" id="UP001628179"/>
    </source>
</evidence>
<dbReference type="PROSITE" id="PS50297">
    <property type="entry name" value="ANK_REP_REGION"/>
    <property type="match status" value="2"/>
</dbReference>
<dbReference type="Pfam" id="PF01544">
    <property type="entry name" value="CorA"/>
    <property type="match status" value="1"/>
</dbReference>
<dbReference type="Proteomes" id="UP001628179">
    <property type="component" value="Unassembled WGS sequence"/>
</dbReference>
<comment type="caution">
    <text evidence="9">The sequence shown here is derived from an EMBL/GenBank/DDBJ whole genome shotgun (WGS) entry which is preliminary data.</text>
</comment>
<dbReference type="Gene3D" id="1.25.40.20">
    <property type="entry name" value="Ankyrin repeat-containing domain"/>
    <property type="match status" value="2"/>
</dbReference>
<dbReference type="Pfam" id="PF12796">
    <property type="entry name" value="Ank_2"/>
    <property type="match status" value="1"/>
</dbReference>
<dbReference type="InterPro" id="IPR045863">
    <property type="entry name" value="CorA_TM1_TM2"/>
</dbReference>
<dbReference type="InterPro" id="IPR002523">
    <property type="entry name" value="MgTranspt_CorA/ZnTranspt_ZntB"/>
</dbReference>
<evidence type="ECO:0008006" key="11">
    <source>
        <dbReference type="Google" id="ProtNLM"/>
    </source>
</evidence>
<keyword evidence="3" id="KW-0677">Repeat</keyword>
<evidence type="ECO:0000256" key="5">
    <source>
        <dbReference type="ARBA" id="ARBA00023043"/>
    </source>
</evidence>
<dbReference type="PANTHER" id="PTHR24180">
    <property type="entry name" value="CYCLIN-DEPENDENT KINASE INHIBITOR 2C-RELATED"/>
    <property type="match status" value="1"/>
</dbReference>
<name>A0ABQ0GJI9_9PEZI</name>
<keyword evidence="2 8" id="KW-0812">Transmembrane</keyword>